<gene>
    <name evidence="2" type="primary">fabG_2</name>
    <name evidence="2" type="ORF">J6TS1_32160</name>
</gene>
<evidence type="ECO:0000313" key="3">
    <source>
        <dbReference type="Proteomes" id="UP000680670"/>
    </source>
</evidence>
<comment type="caution">
    <text evidence="2">The sequence shown here is derived from an EMBL/GenBank/DDBJ whole genome shotgun (WGS) entry which is preliminary data.</text>
</comment>
<dbReference type="SUPFAM" id="SSF51735">
    <property type="entry name" value="NAD(P)-binding Rossmann-fold domains"/>
    <property type="match status" value="1"/>
</dbReference>
<dbReference type="RefSeq" id="WP_213020907.1">
    <property type="nucleotide sequence ID" value="NZ_BORJ01000009.1"/>
</dbReference>
<protein>
    <submittedName>
        <fullName evidence="2">Beta-ketoacyl-ACP reductase</fullName>
    </submittedName>
</protein>
<dbReference type="InterPro" id="IPR002347">
    <property type="entry name" value="SDR_fam"/>
</dbReference>
<dbReference type="EMBL" id="BORJ01000009">
    <property type="protein sequence ID" value="GIN97346.1"/>
    <property type="molecule type" value="Genomic_DNA"/>
</dbReference>
<dbReference type="PANTHER" id="PTHR42760">
    <property type="entry name" value="SHORT-CHAIN DEHYDROGENASES/REDUCTASES FAMILY MEMBER"/>
    <property type="match status" value="1"/>
</dbReference>
<proteinExistence type="inferred from homology"/>
<dbReference type="Proteomes" id="UP000680670">
    <property type="component" value="Unassembled WGS sequence"/>
</dbReference>
<dbReference type="CDD" id="cd05233">
    <property type="entry name" value="SDR_c"/>
    <property type="match status" value="1"/>
</dbReference>
<name>A0ABQ4L0F3_SIMTE</name>
<accession>A0ABQ4L0F3</accession>
<dbReference type="PRINTS" id="PR00081">
    <property type="entry name" value="GDHRDH"/>
</dbReference>
<keyword evidence="3" id="KW-1185">Reference proteome</keyword>
<comment type="similarity">
    <text evidence="1">Belongs to the short-chain dehydrogenases/reductases (SDR) family.</text>
</comment>
<sequence length="264" mass="28286">MKKLDGQTAIVTGAARGIGKAICEKLSGEGAFVWVTDIQKDEGEKTVQEIHESGGKADFLQLDVRDADQVISTVDLIYKSSGRIDILVNNAGISGNPAPVDLMSNEEWKDLLDIHVNGSFYCLKAAAKYMKMQNYGRIINMSSLASETSLQGFAHYAAAKYAILGLTETSAKDLASYNITVNALKPGIIRSTLTDSILAVAEERISASTPLGKIGSLEDVANAACFLASPDSRFLTGISIIVDGGFRLVNEMDKVMNEMIPSSI</sequence>
<dbReference type="NCBIfam" id="NF005559">
    <property type="entry name" value="PRK07231.1"/>
    <property type="match status" value="1"/>
</dbReference>
<dbReference type="Pfam" id="PF13561">
    <property type="entry name" value="adh_short_C2"/>
    <property type="match status" value="1"/>
</dbReference>
<reference evidence="2 3" key="1">
    <citation type="submission" date="2021-03" db="EMBL/GenBank/DDBJ databases">
        <title>Antimicrobial resistance genes in bacteria isolated from Japanese honey, and their potential for conferring macrolide and lincosamide resistance in the American foulbrood pathogen Paenibacillus larvae.</title>
        <authorList>
            <person name="Okamoto M."/>
            <person name="Kumagai M."/>
            <person name="Kanamori H."/>
            <person name="Takamatsu D."/>
        </authorList>
    </citation>
    <scope>NUCLEOTIDE SEQUENCE [LARGE SCALE GENOMIC DNA]</scope>
    <source>
        <strain evidence="2 3">J6TS1</strain>
    </source>
</reference>
<evidence type="ECO:0000256" key="1">
    <source>
        <dbReference type="ARBA" id="ARBA00006484"/>
    </source>
</evidence>
<dbReference type="PANTHER" id="PTHR42760:SF40">
    <property type="entry name" value="3-OXOACYL-[ACYL-CARRIER-PROTEIN] REDUCTASE, CHLOROPLASTIC"/>
    <property type="match status" value="1"/>
</dbReference>
<dbReference type="Gene3D" id="3.40.50.720">
    <property type="entry name" value="NAD(P)-binding Rossmann-like Domain"/>
    <property type="match status" value="1"/>
</dbReference>
<evidence type="ECO:0000313" key="2">
    <source>
        <dbReference type="EMBL" id="GIN97346.1"/>
    </source>
</evidence>
<dbReference type="InterPro" id="IPR036291">
    <property type="entry name" value="NAD(P)-bd_dom_sf"/>
</dbReference>
<dbReference type="PRINTS" id="PR00080">
    <property type="entry name" value="SDRFAMILY"/>
</dbReference>
<organism evidence="2 3">
    <name type="scientific">Siminovitchia terrae</name>
    <name type="common">Bacillus terrae</name>
    <dbReference type="NCBI Taxonomy" id="1914933"/>
    <lineage>
        <taxon>Bacteria</taxon>
        <taxon>Bacillati</taxon>
        <taxon>Bacillota</taxon>
        <taxon>Bacilli</taxon>
        <taxon>Bacillales</taxon>
        <taxon>Bacillaceae</taxon>
        <taxon>Siminovitchia</taxon>
    </lineage>
</organism>